<dbReference type="EMBL" id="CACTIH010009524">
    <property type="protein sequence ID" value="CAA3032091.1"/>
    <property type="molecule type" value="Genomic_DNA"/>
</dbReference>
<evidence type="ECO:0000256" key="7">
    <source>
        <dbReference type="SAM" id="MobiDB-lite"/>
    </source>
</evidence>
<comment type="caution">
    <text evidence="8">The sequence shown here is derived from an EMBL/GenBank/DDBJ whole genome shotgun (WGS) entry which is preliminary data.</text>
</comment>
<feature type="region of interest" description="Disordered" evidence="7">
    <location>
        <begin position="150"/>
        <end position="195"/>
    </location>
</feature>
<name>A0A8S0VKG9_OLEEU</name>
<proteinExistence type="inferred from homology"/>
<evidence type="ECO:0000256" key="6">
    <source>
        <dbReference type="ARBA" id="ARBA00024199"/>
    </source>
</evidence>
<evidence type="ECO:0000256" key="2">
    <source>
        <dbReference type="ARBA" id="ARBA00022490"/>
    </source>
</evidence>
<accession>A0A8S0VKG9</accession>
<keyword evidence="4" id="KW-0932">Cytokinin signaling pathway</keyword>
<dbReference type="PANTHER" id="PTHR33347">
    <property type="entry name" value="OSJNBA0091C07.3 PROTEIN"/>
    <property type="match status" value="1"/>
</dbReference>
<dbReference type="GO" id="GO:0009691">
    <property type="term" value="P:cytokinin biosynthetic process"/>
    <property type="evidence" value="ECO:0007669"/>
    <property type="project" value="UniProtKB-KW"/>
</dbReference>
<evidence type="ECO:0000313" key="9">
    <source>
        <dbReference type="Proteomes" id="UP000594638"/>
    </source>
</evidence>
<dbReference type="GO" id="GO:0005737">
    <property type="term" value="C:cytoplasm"/>
    <property type="evidence" value="ECO:0007669"/>
    <property type="project" value="UniProtKB-SubCell"/>
</dbReference>
<keyword evidence="9" id="KW-1185">Reference proteome</keyword>
<keyword evidence="5" id="KW-0539">Nucleus</keyword>
<feature type="compositionally biased region" description="Basic residues" evidence="7">
    <location>
        <begin position="154"/>
        <end position="168"/>
    </location>
</feature>
<evidence type="ECO:0000256" key="1">
    <source>
        <dbReference type="ARBA" id="ARBA00004496"/>
    </source>
</evidence>
<evidence type="ECO:0000313" key="8">
    <source>
        <dbReference type="EMBL" id="CAA3032091.1"/>
    </source>
</evidence>
<dbReference type="InterPro" id="IPR044670">
    <property type="entry name" value="SOFL"/>
</dbReference>
<protein>
    <submittedName>
        <fullName evidence="8">Uncharacterized protein</fullName>
    </submittedName>
</protein>
<keyword evidence="3" id="KW-0203">Cytokinin biosynthesis</keyword>
<gene>
    <name evidence="8" type="ORF">OLEA9_A029345</name>
</gene>
<feature type="compositionally biased region" description="Basic and acidic residues" evidence="7">
    <location>
        <begin position="184"/>
        <end position="195"/>
    </location>
</feature>
<reference evidence="8 9" key="1">
    <citation type="submission" date="2019-12" db="EMBL/GenBank/DDBJ databases">
        <authorList>
            <person name="Alioto T."/>
            <person name="Alioto T."/>
            <person name="Gomez Garrido J."/>
        </authorList>
    </citation>
    <scope>NUCLEOTIDE SEQUENCE [LARGE SCALE GENOMIC DNA]</scope>
</reference>
<dbReference type="GO" id="GO:0009736">
    <property type="term" value="P:cytokinin-activated signaling pathway"/>
    <property type="evidence" value="ECO:0007669"/>
    <property type="project" value="UniProtKB-KW"/>
</dbReference>
<dbReference type="PANTHER" id="PTHR33347:SF34">
    <property type="entry name" value="PROTEIN SOB FIVE-LIKE 6"/>
    <property type="match status" value="1"/>
</dbReference>
<evidence type="ECO:0000256" key="4">
    <source>
        <dbReference type="ARBA" id="ARBA00022864"/>
    </source>
</evidence>
<comment type="subcellular location">
    <subcellularLocation>
        <location evidence="1">Cytoplasm</location>
    </subcellularLocation>
</comment>
<evidence type="ECO:0000256" key="3">
    <source>
        <dbReference type="ARBA" id="ARBA00022712"/>
    </source>
</evidence>
<dbReference type="OrthoDB" id="759087at2759"/>
<dbReference type="Gramene" id="OE9A029345T3">
    <property type="protein sequence ID" value="OE9A029345C3"/>
    <property type="gene ID" value="OE9A029345"/>
</dbReference>
<dbReference type="Proteomes" id="UP000594638">
    <property type="component" value="Unassembled WGS sequence"/>
</dbReference>
<comment type="similarity">
    <text evidence="6">Belongs to the SOFL plant protein family.</text>
</comment>
<keyword evidence="2" id="KW-0963">Cytoplasm</keyword>
<feature type="compositionally biased region" description="Basic and acidic residues" evidence="7">
    <location>
        <begin position="92"/>
        <end position="101"/>
    </location>
</feature>
<dbReference type="AlphaFoldDB" id="A0A8S0VKG9"/>
<organism evidence="8 9">
    <name type="scientific">Olea europaea subsp. europaea</name>
    <dbReference type="NCBI Taxonomy" id="158383"/>
    <lineage>
        <taxon>Eukaryota</taxon>
        <taxon>Viridiplantae</taxon>
        <taxon>Streptophyta</taxon>
        <taxon>Embryophyta</taxon>
        <taxon>Tracheophyta</taxon>
        <taxon>Spermatophyta</taxon>
        <taxon>Magnoliopsida</taxon>
        <taxon>eudicotyledons</taxon>
        <taxon>Gunneridae</taxon>
        <taxon>Pentapetalae</taxon>
        <taxon>asterids</taxon>
        <taxon>lamiids</taxon>
        <taxon>Lamiales</taxon>
        <taxon>Oleaceae</taxon>
        <taxon>Oleeae</taxon>
        <taxon>Olea</taxon>
    </lineage>
</organism>
<evidence type="ECO:0000256" key="5">
    <source>
        <dbReference type="ARBA" id="ARBA00023242"/>
    </source>
</evidence>
<sequence>MNISNSECSSGCESGWTMYFDQNSNYAGRYNPGFGWPIDEDYPKGSAYANKDTEGEDLSMVSDASSGPPIFIEYSESADGRQKKNKQKKKAKDQPNLHLDDTASSPVFHFSQDNVGSFNNHTAKEYVPYFSQGSSVANFEKLQCPGLLQGESTRKKHFNFPKSSKKGKSASGKSEGLMGRKKHQEMNVEVKGKRQ</sequence>
<feature type="region of interest" description="Disordered" evidence="7">
    <location>
        <begin position="40"/>
        <end position="105"/>
    </location>
</feature>